<evidence type="ECO:0000256" key="2">
    <source>
        <dbReference type="SAM" id="SignalP"/>
    </source>
</evidence>
<evidence type="ECO:0000313" key="4">
    <source>
        <dbReference type="EMBL" id="RCW38555.1"/>
    </source>
</evidence>
<feature type="domain" description="HMA" evidence="3">
    <location>
        <begin position="24"/>
        <end position="90"/>
    </location>
</feature>
<evidence type="ECO:0000259" key="3">
    <source>
        <dbReference type="PROSITE" id="PS50846"/>
    </source>
</evidence>
<keyword evidence="1" id="KW-0479">Metal-binding</keyword>
<dbReference type="EMBL" id="QPIZ01000003">
    <property type="protein sequence ID" value="RCW38555.1"/>
    <property type="molecule type" value="Genomic_DNA"/>
</dbReference>
<gene>
    <name evidence="4" type="ORF">DFO77_10320</name>
</gene>
<comment type="caution">
    <text evidence="4">The sequence shown here is derived from an EMBL/GenBank/DDBJ whole genome shotgun (WGS) entry which is preliminary data.</text>
</comment>
<feature type="domain" description="HMA" evidence="3">
    <location>
        <begin position="117"/>
        <end position="184"/>
    </location>
</feature>
<keyword evidence="2" id="KW-0732">Signal</keyword>
<reference evidence="4 5" key="1">
    <citation type="submission" date="2018-07" db="EMBL/GenBank/DDBJ databases">
        <title>Freshwater and sediment microbial communities from various areas in North America, analyzing microbe dynamics in response to fracking.</title>
        <authorList>
            <person name="Lamendella R."/>
        </authorList>
    </citation>
    <scope>NUCLEOTIDE SEQUENCE [LARGE SCALE GENOMIC DNA]</scope>
    <source>
        <strain evidence="4 5">160A</strain>
    </source>
</reference>
<dbReference type="SUPFAM" id="SSF55008">
    <property type="entry name" value="HMA, heavy metal-associated domain"/>
    <property type="match status" value="2"/>
</dbReference>
<dbReference type="CDD" id="cd00371">
    <property type="entry name" value="HMA"/>
    <property type="match status" value="2"/>
</dbReference>
<dbReference type="Pfam" id="PF00403">
    <property type="entry name" value="HMA"/>
    <property type="match status" value="2"/>
</dbReference>
<dbReference type="Gene3D" id="3.30.70.100">
    <property type="match status" value="2"/>
</dbReference>
<feature type="signal peptide" evidence="2">
    <location>
        <begin position="1"/>
        <end position="22"/>
    </location>
</feature>
<dbReference type="AlphaFoldDB" id="A0A368VE96"/>
<evidence type="ECO:0000313" key="5">
    <source>
        <dbReference type="Proteomes" id="UP000252733"/>
    </source>
</evidence>
<dbReference type="InterPro" id="IPR006121">
    <property type="entry name" value="HMA_dom"/>
</dbReference>
<dbReference type="InterPro" id="IPR017969">
    <property type="entry name" value="Heavy-metal-associated_CS"/>
</dbReference>
<keyword evidence="5" id="KW-1185">Reference proteome</keyword>
<dbReference type="RefSeq" id="WP_181872035.1">
    <property type="nucleotide sequence ID" value="NZ_QPIZ01000003.1"/>
</dbReference>
<accession>A0A368VE96</accession>
<dbReference type="Proteomes" id="UP000252733">
    <property type="component" value="Unassembled WGS sequence"/>
</dbReference>
<name>A0A368VE96_9BACT</name>
<feature type="chain" id="PRO_5016893237" evidence="2">
    <location>
        <begin position="23"/>
        <end position="194"/>
    </location>
</feature>
<evidence type="ECO:0000256" key="1">
    <source>
        <dbReference type="ARBA" id="ARBA00022723"/>
    </source>
</evidence>
<dbReference type="PROSITE" id="PS01047">
    <property type="entry name" value="HMA_1"/>
    <property type="match status" value="1"/>
</dbReference>
<dbReference type="GO" id="GO:0046872">
    <property type="term" value="F:metal ion binding"/>
    <property type="evidence" value="ECO:0007669"/>
    <property type="project" value="UniProtKB-KW"/>
</dbReference>
<dbReference type="PROSITE" id="PS50846">
    <property type="entry name" value="HMA_2"/>
    <property type="match status" value="2"/>
</dbReference>
<protein>
    <submittedName>
        <fullName evidence="4">Copper chaperone CopZ</fullName>
    </submittedName>
</protein>
<proteinExistence type="predicted"/>
<sequence>MIHKIIGLLALLLIGSGATIFAQNKTEKFEVKGKCGMCEARIEKAANSVDGVTGSDWNKESEIITVTYDEAKTNIHHIHMAIAQAGHDTNMHKAPDGVYEKLPGCCKYDRAPEEKNQVVKYEVFGMDCPGCQSALEKQVNKIEGVTGSKASFQKKQISVILAPGASVSDEKIENRIRKANFTPGKKLNPHGNEE</sequence>
<dbReference type="InterPro" id="IPR036163">
    <property type="entry name" value="HMA_dom_sf"/>
</dbReference>
<organism evidence="4 5">
    <name type="scientific">Marinilabilia salmonicolor</name>
    <dbReference type="NCBI Taxonomy" id="989"/>
    <lineage>
        <taxon>Bacteria</taxon>
        <taxon>Pseudomonadati</taxon>
        <taxon>Bacteroidota</taxon>
        <taxon>Bacteroidia</taxon>
        <taxon>Marinilabiliales</taxon>
        <taxon>Marinilabiliaceae</taxon>
        <taxon>Marinilabilia</taxon>
    </lineage>
</organism>